<dbReference type="PRINTS" id="PR00757">
    <property type="entry name" value="AMINEOXDASEF"/>
</dbReference>
<dbReference type="SUPFAM" id="SSF51905">
    <property type="entry name" value="FAD/NAD(P)-binding domain"/>
    <property type="match status" value="1"/>
</dbReference>
<keyword evidence="3" id="KW-0285">Flavoprotein</keyword>
<dbReference type="GO" id="GO:0016491">
    <property type="term" value="F:oxidoreductase activity"/>
    <property type="evidence" value="ECO:0007669"/>
    <property type="project" value="UniProtKB-KW"/>
</dbReference>
<organism evidence="5 6">
    <name type="scientific">Curvularia clavata</name>
    <dbReference type="NCBI Taxonomy" id="95742"/>
    <lineage>
        <taxon>Eukaryota</taxon>
        <taxon>Fungi</taxon>
        <taxon>Dikarya</taxon>
        <taxon>Ascomycota</taxon>
        <taxon>Pezizomycotina</taxon>
        <taxon>Dothideomycetes</taxon>
        <taxon>Pleosporomycetidae</taxon>
        <taxon>Pleosporales</taxon>
        <taxon>Pleosporineae</taxon>
        <taxon>Pleosporaceae</taxon>
        <taxon>Curvularia</taxon>
    </lineage>
</organism>
<dbReference type="Pfam" id="PF01593">
    <property type="entry name" value="Amino_oxidase"/>
    <property type="match status" value="1"/>
</dbReference>
<dbReference type="AlphaFoldDB" id="A0A9Q8ZG00"/>
<keyword evidence="2 3" id="KW-0560">Oxidoreductase</keyword>
<evidence type="ECO:0000256" key="3">
    <source>
        <dbReference type="RuleBase" id="RU362067"/>
    </source>
</evidence>
<protein>
    <recommendedName>
        <fullName evidence="3">Amine oxidase</fullName>
        <ecNumber evidence="3">1.4.3.-</ecNumber>
    </recommendedName>
</protein>
<comment type="cofactor">
    <cofactor evidence="1 3">
        <name>FAD</name>
        <dbReference type="ChEBI" id="CHEBI:57692"/>
    </cofactor>
</comment>
<dbReference type="InterPro" id="IPR002937">
    <property type="entry name" value="Amino_oxidase"/>
</dbReference>
<comment type="similarity">
    <text evidence="3">Belongs to the flavin monoamine oxidase family.</text>
</comment>
<evidence type="ECO:0000259" key="4">
    <source>
        <dbReference type="Pfam" id="PF01593"/>
    </source>
</evidence>
<dbReference type="Proteomes" id="UP001056012">
    <property type="component" value="Chromosome 6"/>
</dbReference>
<proteinExistence type="inferred from homology"/>
<dbReference type="InterPro" id="IPR036188">
    <property type="entry name" value="FAD/NAD-bd_sf"/>
</dbReference>
<gene>
    <name evidence="5" type="ORF">yc1106_08561</name>
</gene>
<evidence type="ECO:0000256" key="2">
    <source>
        <dbReference type="ARBA" id="ARBA00023002"/>
    </source>
</evidence>
<dbReference type="Gene3D" id="3.50.50.60">
    <property type="entry name" value="FAD/NAD(P)-binding domain"/>
    <property type="match status" value="1"/>
</dbReference>
<dbReference type="EC" id="1.4.3.-" evidence="3"/>
<sequence>MTLDKNVRGYVLHSWSNDPFTKGAWFAAAPGWATKNLKVLQEPHGRVFMGSADWAQGWRGFIDGAIEQGARAAMVTKLALDQEDGVLDAKL</sequence>
<accession>A0A9Q8ZG00</accession>
<dbReference type="EMBL" id="CP089279">
    <property type="protein sequence ID" value="USP81287.1"/>
    <property type="molecule type" value="Genomic_DNA"/>
</dbReference>
<dbReference type="VEuPathDB" id="FungiDB:yc1106_08561"/>
<dbReference type="OrthoDB" id="7777654at2759"/>
<keyword evidence="6" id="KW-1185">Reference proteome</keyword>
<evidence type="ECO:0000313" key="5">
    <source>
        <dbReference type="EMBL" id="USP81287.1"/>
    </source>
</evidence>
<keyword evidence="3" id="KW-0274">FAD</keyword>
<name>A0A9Q8ZG00_CURCL</name>
<evidence type="ECO:0000313" key="6">
    <source>
        <dbReference type="Proteomes" id="UP001056012"/>
    </source>
</evidence>
<feature type="domain" description="Amine oxidase" evidence="4">
    <location>
        <begin position="8"/>
        <end position="74"/>
    </location>
</feature>
<reference evidence="5" key="1">
    <citation type="submission" date="2021-12" db="EMBL/GenBank/DDBJ databases">
        <title>Curvularia clavata genome.</title>
        <authorList>
            <person name="Cao Y."/>
        </authorList>
    </citation>
    <scope>NUCLEOTIDE SEQUENCE</scope>
    <source>
        <strain evidence="5">Yc1106</strain>
    </source>
</reference>
<evidence type="ECO:0000256" key="1">
    <source>
        <dbReference type="ARBA" id="ARBA00001974"/>
    </source>
</evidence>
<dbReference type="InterPro" id="IPR001613">
    <property type="entry name" value="Flavin_amine_oxidase"/>
</dbReference>